<evidence type="ECO:0000313" key="2">
    <source>
        <dbReference type="Proteomes" id="UP001596099"/>
    </source>
</evidence>
<dbReference type="Proteomes" id="UP001596099">
    <property type="component" value="Unassembled WGS sequence"/>
</dbReference>
<organism evidence="1 2">
    <name type="scientific">Halomarina salina</name>
    <dbReference type="NCBI Taxonomy" id="1872699"/>
    <lineage>
        <taxon>Archaea</taxon>
        <taxon>Methanobacteriati</taxon>
        <taxon>Methanobacteriota</taxon>
        <taxon>Stenosarchaea group</taxon>
        <taxon>Halobacteria</taxon>
        <taxon>Halobacteriales</taxon>
        <taxon>Natronomonadaceae</taxon>
        <taxon>Halomarina</taxon>
    </lineage>
</organism>
<protein>
    <submittedName>
        <fullName evidence="1">Uncharacterized protein</fullName>
    </submittedName>
</protein>
<proteinExistence type="predicted"/>
<keyword evidence="2" id="KW-1185">Reference proteome</keyword>
<dbReference type="RefSeq" id="WP_247416908.1">
    <property type="nucleotide sequence ID" value="NZ_JALLGW010000001.1"/>
</dbReference>
<dbReference type="InterPro" id="IPR055950">
    <property type="entry name" value="DUF7528"/>
</dbReference>
<dbReference type="AlphaFoldDB" id="A0ABD5RRJ6"/>
<sequence length="127" mass="14148">MTLAVGEDRHALSHAEARRLRAALDDALYQVHEFTHTTGEHRPDGSYVVARRRASSSGHRKVFADVSDVEACYEALPEEFTADDVTCASGGRRHMLVWHFAEHPGYDCEVVSRQPLTARKGVDQTAE</sequence>
<reference evidence="1 2" key="1">
    <citation type="journal article" date="2019" name="Int. J. Syst. Evol. Microbiol.">
        <title>The Global Catalogue of Microorganisms (GCM) 10K type strain sequencing project: providing services to taxonomists for standard genome sequencing and annotation.</title>
        <authorList>
            <consortium name="The Broad Institute Genomics Platform"/>
            <consortium name="The Broad Institute Genome Sequencing Center for Infectious Disease"/>
            <person name="Wu L."/>
            <person name="Ma J."/>
        </authorList>
    </citation>
    <scope>NUCLEOTIDE SEQUENCE [LARGE SCALE GENOMIC DNA]</scope>
    <source>
        <strain evidence="1 2">CGMCC 1.12543</strain>
    </source>
</reference>
<comment type="caution">
    <text evidence="1">The sequence shown here is derived from an EMBL/GenBank/DDBJ whole genome shotgun (WGS) entry which is preliminary data.</text>
</comment>
<dbReference type="EMBL" id="JBHSQH010000001">
    <property type="protein sequence ID" value="MFC5972939.1"/>
    <property type="molecule type" value="Genomic_DNA"/>
</dbReference>
<dbReference type="Pfam" id="PF24372">
    <property type="entry name" value="DUF7528"/>
    <property type="match status" value="1"/>
</dbReference>
<gene>
    <name evidence="1" type="ORF">ACFPYI_16520</name>
</gene>
<name>A0ABD5RRJ6_9EURY</name>
<evidence type="ECO:0000313" key="1">
    <source>
        <dbReference type="EMBL" id="MFC5972939.1"/>
    </source>
</evidence>
<accession>A0ABD5RRJ6</accession>